<evidence type="ECO:0000313" key="2">
    <source>
        <dbReference type="Proteomes" id="UP000075670"/>
    </source>
</evidence>
<sequence length="117" mass="12617">MDEASKYEHAVQVYAAHLEAADLARKNAEVARQALALADPGNPALRVPLKEYTLLQAQPLLLLVEILFGVGREVPRRAITPELALLVGAVAVGRGESPARVLGVLQRVFARSLVRDS</sequence>
<name>A0A151AUU2_9FIRM</name>
<evidence type="ECO:0000313" key="1">
    <source>
        <dbReference type="EMBL" id="KYH31333.1"/>
    </source>
</evidence>
<keyword evidence="2" id="KW-1185">Reference proteome</keyword>
<protein>
    <submittedName>
        <fullName evidence="1">Uncharacterized protein</fullName>
    </submittedName>
</protein>
<dbReference type="PATRIC" id="fig|1122241.3.peg.2559"/>
<comment type="caution">
    <text evidence="1">The sequence shown here is derived from an EMBL/GenBank/DDBJ whole genome shotgun (WGS) entry which is preliminary data.</text>
</comment>
<dbReference type="Proteomes" id="UP000075670">
    <property type="component" value="Unassembled WGS sequence"/>
</dbReference>
<gene>
    <name evidence="1" type="ORF">MOMUL_24040</name>
</gene>
<organism evidence="1 2">
    <name type="scientific">Moorella mulderi DSM 14980</name>
    <dbReference type="NCBI Taxonomy" id="1122241"/>
    <lineage>
        <taxon>Bacteria</taxon>
        <taxon>Bacillati</taxon>
        <taxon>Bacillota</taxon>
        <taxon>Clostridia</taxon>
        <taxon>Neomoorellales</taxon>
        <taxon>Neomoorellaceae</taxon>
        <taxon>Neomoorella</taxon>
    </lineage>
</organism>
<dbReference type="RefSeq" id="WP_062285163.1">
    <property type="nucleotide sequence ID" value="NZ_LTBC01000012.1"/>
</dbReference>
<dbReference type="AlphaFoldDB" id="A0A151AUU2"/>
<proteinExistence type="predicted"/>
<dbReference type="OrthoDB" id="1729920at2"/>
<accession>A0A151AUU2</accession>
<dbReference type="EMBL" id="LTBC01000012">
    <property type="protein sequence ID" value="KYH31333.1"/>
    <property type="molecule type" value="Genomic_DNA"/>
</dbReference>
<reference evidence="1 2" key="1">
    <citation type="submission" date="2016-02" db="EMBL/GenBank/DDBJ databases">
        <title>Genome sequence of Moorella mulderi DSM 14980.</title>
        <authorList>
            <person name="Poehlein A."/>
            <person name="Daniel R."/>
        </authorList>
    </citation>
    <scope>NUCLEOTIDE SEQUENCE [LARGE SCALE GENOMIC DNA]</scope>
    <source>
        <strain evidence="1 2">DSM 14980</strain>
    </source>
</reference>